<evidence type="ECO:0008006" key="3">
    <source>
        <dbReference type="Google" id="ProtNLM"/>
    </source>
</evidence>
<feature type="non-terminal residue" evidence="1">
    <location>
        <position position="1"/>
    </location>
</feature>
<organism evidence="1 2">
    <name type="scientific">Pristionchus entomophagus</name>
    <dbReference type="NCBI Taxonomy" id="358040"/>
    <lineage>
        <taxon>Eukaryota</taxon>
        <taxon>Metazoa</taxon>
        <taxon>Ecdysozoa</taxon>
        <taxon>Nematoda</taxon>
        <taxon>Chromadorea</taxon>
        <taxon>Rhabditida</taxon>
        <taxon>Rhabditina</taxon>
        <taxon>Diplogasteromorpha</taxon>
        <taxon>Diplogasteroidea</taxon>
        <taxon>Neodiplogasteridae</taxon>
        <taxon>Pristionchus</taxon>
    </lineage>
</organism>
<accession>A0AAV5SDQ0</accession>
<sequence>CIISIERRRGKTKRSLQVEIDAGIVTKNDEEGIVHAVNLKCGNSTDTSYNRIHGRGQTTQFAAEAVVRRGRGEENLDQFLYSGDGEGGGDVVELETGRLSAEGSPSEESTVGEERETLHGSILSAHSQFRDLSILYEELVTKKLRVIE</sequence>
<feature type="non-terminal residue" evidence="1">
    <location>
        <position position="148"/>
    </location>
</feature>
<keyword evidence="2" id="KW-1185">Reference proteome</keyword>
<evidence type="ECO:0000313" key="2">
    <source>
        <dbReference type="Proteomes" id="UP001432027"/>
    </source>
</evidence>
<name>A0AAV5SDQ0_9BILA</name>
<dbReference type="Proteomes" id="UP001432027">
    <property type="component" value="Unassembled WGS sequence"/>
</dbReference>
<gene>
    <name evidence="1" type="ORF">PENTCL1PPCAC_2736</name>
</gene>
<proteinExistence type="predicted"/>
<protein>
    <recommendedName>
        <fullName evidence="3">Ribosomal protein</fullName>
    </recommendedName>
</protein>
<evidence type="ECO:0000313" key="1">
    <source>
        <dbReference type="EMBL" id="GMS80560.1"/>
    </source>
</evidence>
<dbReference type="EMBL" id="BTSX01000001">
    <property type="protein sequence ID" value="GMS80560.1"/>
    <property type="molecule type" value="Genomic_DNA"/>
</dbReference>
<reference evidence="1" key="1">
    <citation type="submission" date="2023-10" db="EMBL/GenBank/DDBJ databases">
        <title>Genome assembly of Pristionchus species.</title>
        <authorList>
            <person name="Yoshida K."/>
            <person name="Sommer R.J."/>
        </authorList>
    </citation>
    <scope>NUCLEOTIDE SEQUENCE</scope>
    <source>
        <strain evidence="1">RS0144</strain>
    </source>
</reference>
<comment type="caution">
    <text evidence="1">The sequence shown here is derived from an EMBL/GenBank/DDBJ whole genome shotgun (WGS) entry which is preliminary data.</text>
</comment>
<dbReference type="AlphaFoldDB" id="A0AAV5SDQ0"/>